<gene>
    <name evidence="2" type="ORF">DERYTH_LOCUS4605</name>
</gene>
<accession>A0A9N9AL31</accession>
<feature type="domain" description="Zn(2)-C6 fungal-type" evidence="1">
    <location>
        <begin position="25"/>
        <end position="58"/>
    </location>
</feature>
<name>A0A9N9AL31_9GLOM</name>
<evidence type="ECO:0000313" key="2">
    <source>
        <dbReference type="EMBL" id="CAG8536646.1"/>
    </source>
</evidence>
<evidence type="ECO:0000259" key="1">
    <source>
        <dbReference type="PROSITE" id="PS50048"/>
    </source>
</evidence>
<dbReference type="InterPro" id="IPR001138">
    <property type="entry name" value="Zn2Cys6_DnaBD"/>
</dbReference>
<dbReference type="PROSITE" id="PS00463">
    <property type="entry name" value="ZN2_CY6_FUNGAL_1"/>
    <property type="match status" value="1"/>
</dbReference>
<evidence type="ECO:0000313" key="3">
    <source>
        <dbReference type="Proteomes" id="UP000789405"/>
    </source>
</evidence>
<organism evidence="2 3">
    <name type="scientific">Dentiscutata erythropus</name>
    <dbReference type="NCBI Taxonomy" id="1348616"/>
    <lineage>
        <taxon>Eukaryota</taxon>
        <taxon>Fungi</taxon>
        <taxon>Fungi incertae sedis</taxon>
        <taxon>Mucoromycota</taxon>
        <taxon>Glomeromycotina</taxon>
        <taxon>Glomeromycetes</taxon>
        <taxon>Diversisporales</taxon>
        <taxon>Gigasporaceae</taxon>
        <taxon>Dentiscutata</taxon>
    </lineage>
</organism>
<dbReference type="AlphaFoldDB" id="A0A9N9AL31"/>
<dbReference type="SUPFAM" id="SSF57701">
    <property type="entry name" value="Zn2/Cys6 DNA-binding domain"/>
    <property type="match status" value="1"/>
</dbReference>
<dbReference type="Gene3D" id="4.10.240.10">
    <property type="entry name" value="Zn(2)-C6 fungal-type DNA-binding domain"/>
    <property type="match status" value="1"/>
</dbReference>
<proteinExistence type="predicted"/>
<protein>
    <submittedName>
        <fullName evidence="2">8338_t:CDS:1</fullName>
    </submittedName>
</protein>
<reference evidence="2" key="1">
    <citation type="submission" date="2021-06" db="EMBL/GenBank/DDBJ databases">
        <authorList>
            <person name="Kallberg Y."/>
            <person name="Tangrot J."/>
            <person name="Rosling A."/>
        </authorList>
    </citation>
    <scope>NUCLEOTIDE SEQUENCE</scope>
    <source>
        <strain evidence="2">MA453B</strain>
    </source>
</reference>
<dbReference type="GO" id="GO:0000981">
    <property type="term" value="F:DNA-binding transcription factor activity, RNA polymerase II-specific"/>
    <property type="evidence" value="ECO:0007669"/>
    <property type="project" value="InterPro"/>
</dbReference>
<dbReference type="PROSITE" id="PS50048">
    <property type="entry name" value="ZN2_CY6_FUNGAL_2"/>
    <property type="match status" value="1"/>
</dbReference>
<dbReference type="OrthoDB" id="270167at2759"/>
<dbReference type="InterPro" id="IPR036864">
    <property type="entry name" value="Zn2-C6_fun-type_DNA-bd_sf"/>
</dbReference>
<dbReference type="EMBL" id="CAJVPY010001788">
    <property type="protein sequence ID" value="CAG8536646.1"/>
    <property type="molecule type" value="Genomic_DNA"/>
</dbReference>
<sequence length="64" mass="7647">MQQSKDIDINKTTRKLFKVQRAKYACIPCRKSKKRCVRNISNKKQCERCEKYGKRCDYETDGIL</sequence>
<comment type="caution">
    <text evidence="2">The sequence shown here is derived from an EMBL/GenBank/DDBJ whole genome shotgun (WGS) entry which is preliminary data.</text>
</comment>
<dbReference type="Pfam" id="PF00172">
    <property type="entry name" value="Zn_clus"/>
    <property type="match status" value="1"/>
</dbReference>
<dbReference type="Proteomes" id="UP000789405">
    <property type="component" value="Unassembled WGS sequence"/>
</dbReference>
<dbReference type="GO" id="GO:0008270">
    <property type="term" value="F:zinc ion binding"/>
    <property type="evidence" value="ECO:0007669"/>
    <property type="project" value="InterPro"/>
</dbReference>
<keyword evidence="3" id="KW-1185">Reference proteome</keyword>